<reference evidence="2 3" key="1">
    <citation type="submission" date="2020-10" db="EMBL/GenBank/DDBJ databases">
        <title>Sequencing the genomes of 1000 actinobacteria strains.</title>
        <authorList>
            <person name="Klenk H.-P."/>
        </authorList>
    </citation>
    <scope>NUCLEOTIDE SEQUENCE [LARGE SCALE GENOMIC DNA]</scope>
    <source>
        <strain evidence="2 3">DSM 45157</strain>
    </source>
</reference>
<comment type="caution">
    <text evidence="2">The sequence shown here is derived from an EMBL/GenBank/DDBJ whole genome shotgun (WGS) entry which is preliminary data.</text>
</comment>
<evidence type="ECO:0000313" key="3">
    <source>
        <dbReference type="Proteomes" id="UP000598217"/>
    </source>
</evidence>
<accession>A0ABR9HNB3</accession>
<feature type="compositionally biased region" description="Gly residues" evidence="1">
    <location>
        <begin position="179"/>
        <end position="190"/>
    </location>
</feature>
<proteinExistence type="predicted"/>
<feature type="compositionally biased region" description="Gly residues" evidence="1">
    <location>
        <begin position="208"/>
        <end position="218"/>
    </location>
</feature>
<evidence type="ECO:0000256" key="1">
    <source>
        <dbReference type="SAM" id="MobiDB-lite"/>
    </source>
</evidence>
<gene>
    <name evidence="2" type="ORF">H4W79_004716</name>
</gene>
<sequence>MFHEVLRRHDRDPAGGDVGLVHDPEHSAEVVQVRVGVDDGGDRPVGAVLAVQRQAGCGDLLGHQRVDDDDALAPLDEGHVGQVHAADLVNALDDLEQAVDRGQPALPPQVGVDGPGGGFGAVEEEGEVAQVPDGLALFVGDALRAGGDEAPVGVVEVGGVVRGRPSRTRAGVPRPGRPGDAGGPASGLGGTRHEPLLGCVVGPDAGSRGRGLPGARPG</sequence>
<feature type="region of interest" description="Disordered" evidence="1">
    <location>
        <begin position="164"/>
        <end position="218"/>
    </location>
</feature>
<dbReference type="Proteomes" id="UP000598217">
    <property type="component" value="Unassembled WGS sequence"/>
</dbReference>
<protein>
    <submittedName>
        <fullName evidence="2">Uncharacterized protein</fullName>
    </submittedName>
</protein>
<name>A0ABR9HNB3_9ACTN</name>
<feature type="region of interest" description="Disordered" evidence="1">
    <location>
        <begin position="1"/>
        <end position="23"/>
    </location>
</feature>
<evidence type="ECO:0000313" key="2">
    <source>
        <dbReference type="EMBL" id="MBE1460502.1"/>
    </source>
</evidence>
<dbReference type="EMBL" id="JADBDY010000001">
    <property type="protein sequence ID" value="MBE1460502.1"/>
    <property type="molecule type" value="Genomic_DNA"/>
</dbReference>
<keyword evidence="3" id="KW-1185">Reference proteome</keyword>
<feature type="compositionally biased region" description="Low complexity" evidence="1">
    <location>
        <begin position="164"/>
        <end position="174"/>
    </location>
</feature>
<organism evidence="2 3">
    <name type="scientific">Nocardiopsis terrae</name>
    <dbReference type="NCBI Taxonomy" id="372655"/>
    <lineage>
        <taxon>Bacteria</taxon>
        <taxon>Bacillati</taxon>
        <taxon>Actinomycetota</taxon>
        <taxon>Actinomycetes</taxon>
        <taxon>Streptosporangiales</taxon>
        <taxon>Nocardiopsidaceae</taxon>
        <taxon>Nocardiopsis</taxon>
    </lineage>
</organism>